<proteinExistence type="inferred from homology"/>
<evidence type="ECO:0000256" key="2">
    <source>
        <dbReference type="ARBA" id="ARBA00004162"/>
    </source>
</evidence>
<keyword evidence="4" id="KW-1003">Cell membrane</keyword>
<keyword evidence="11" id="KW-0969">Cilium</keyword>
<dbReference type="InterPro" id="IPR005503">
    <property type="entry name" value="FliL"/>
</dbReference>
<sequence>MLRKLLPVLLGLVGLGLGAGAGILLRPPPAEPAAEAPPPPPAEEKPRDYVRMNNQFVVPVVEDGRVVSLVILSLSLEVETGGSEGVYAREPKLRDAFLQILFDHANTGGFRGSFTDGSNMTILRAALREAAVRVLGPLVTDVLIVDIVRQDS</sequence>
<keyword evidence="11" id="KW-0966">Cell projection</keyword>
<dbReference type="RefSeq" id="WP_310456950.1">
    <property type="nucleotide sequence ID" value="NZ_JAVKPH010000007.1"/>
</dbReference>
<gene>
    <name evidence="11" type="ORF">RGD00_08870</name>
</gene>
<comment type="caution">
    <text evidence="11">The sequence shown here is derived from an EMBL/GenBank/DDBJ whole genome shotgun (WGS) entry which is preliminary data.</text>
</comment>
<dbReference type="Proteomes" id="UP001247754">
    <property type="component" value="Unassembled WGS sequence"/>
</dbReference>
<evidence type="ECO:0000256" key="10">
    <source>
        <dbReference type="RuleBase" id="RU364125"/>
    </source>
</evidence>
<keyword evidence="11" id="KW-0282">Flagellum</keyword>
<comment type="similarity">
    <text evidence="3 10">Belongs to the FliL family.</text>
</comment>
<keyword evidence="7 10" id="KW-0283">Flagellar rotation</keyword>
<evidence type="ECO:0000313" key="12">
    <source>
        <dbReference type="Proteomes" id="UP001247754"/>
    </source>
</evidence>
<evidence type="ECO:0000256" key="7">
    <source>
        <dbReference type="ARBA" id="ARBA00022779"/>
    </source>
</evidence>
<keyword evidence="10" id="KW-0997">Cell inner membrane</keyword>
<evidence type="ECO:0000256" key="8">
    <source>
        <dbReference type="ARBA" id="ARBA00022989"/>
    </source>
</evidence>
<keyword evidence="9 10" id="KW-0472">Membrane</keyword>
<reference evidence="11 12" key="1">
    <citation type="submission" date="2023-09" db="EMBL/GenBank/DDBJ databases">
        <title>Xinfangfangia sedmenti sp. nov., isolated the sedment.</title>
        <authorList>
            <person name="Xu L."/>
        </authorList>
    </citation>
    <scope>NUCLEOTIDE SEQUENCE [LARGE SCALE GENOMIC DNA]</scope>
    <source>
        <strain evidence="11 12">LG-4</strain>
    </source>
</reference>
<protein>
    <recommendedName>
        <fullName evidence="10">Flagellar protein FliL</fullName>
    </recommendedName>
</protein>
<evidence type="ECO:0000256" key="6">
    <source>
        <dbReference type="ARBA" id="ARBA00022692"/>
    </source>
</evidence>
<organism evidence="11 12">
    <name type="scientific">Ruixingdingia sedimenti</name>
    <dbReference type="NCBI Taxonomy" id="3073604"/>
    <lineage>
        <taxon>Bacteria</taxon>
        <taxon>Pseudomonadati</taxon>
        <taxon>Pseudomonadota</taxon>
        <taxon>Alphaproteobacteria</taxon>
        <taxon>Rhodobacterales</taxon>
        <taxon>Paracoccaceae</taxon>
        <taxon>Ruixingdingia</taxon>
    </lineage>
</organism>
<keyword evidence="12" id="KW-1185">Reference proteome</keyword>
<keyword evidence="6" id="KW-0812">Transmembrane</keyword>
<keyword evidence="8" id="KW-1133">Transmembrane helix</keyword>
<evidence type="ECO:0000256" key="9">
    <source>
        <dbReference type="ARBA" id="ARBA00023136"/>
    </source>
</evidence>
<dbReference type="EMBL" id="JAVKPH010000007">
    <property type="protein sequence ID" value="MDR5652714.1"/>
    <property type="molecule type" value="Genomic_DNA"/>
</dbReference>
<keyword evidence="5 10" id="KW-0145">Chemotaxis</keyword>
<evidence type="ECO:0000256" key="1">
    <source>
        <dbReference type="ARBA" id="ARBA00002254"/>
    </source>
</evidence>
<dbReference type="Pfam" id="PF03748">
    <property type="entry name" value="FliL"/>
    <property type="match status" value="1"/>
</dbReference>
<evidence type="ECO:0000313" key="11">
    <source>
        <dbReference type="EMBL" id="MDR5652714.1"/>
    </source>
</evidence>
<comment type="function">
    <text evidence="1 10">Controls the rotational direction of flagella during chemotaxis.</text>
</comment>
<accession>A0ABU1F770</accession>
<evidence type="ECO:0000256" key="3">
    <source>
        <dbReference type="ARBA" id="ARBA00008281"/>
    </source>
</evidence>
<comment type="subcellular location">
    <subcellularLocation>
        <location evidence="10">Cell inner membrane</location>
    </subcellularLocation>
    <subcellularLocation>
        <location evidence="2">Cell membrane</location>
        <topology evidence="2">Single-pass membrane protein</topology>
    </subcellularLocation>
</comment>
<evidence type="ECO:0000256" key="5">
    <source>
        <dbReference type="ARBA" id="ARBA00022500"/>
    </source>
</evidence>
<name>A0ABU1F770_9RHOB</name>
<evidence type="ECO:0000256" key="4">
    <source>
        <dbReference type="ARBA" id="ARBA00022475"/>
    </source>
</evidence>